<accession>A0A833H459</accession>
<keyword evidence="4" id="KW-0486">Methionine biosynthesis</keyword>
<keyword evidence="5 8" id="KW-0456">Lyase</keyword>
<gene>
    <name evidence="8" type="primary">mtnB</name>
    <name evidence="8" type="ORF">F9K24_02745</name>
</gene>
<keyword evidence="1" id="KW-0028">Amino-acid biosynthesis</keyword>
<dbReference type="PANTHER" id="PTHR10640:SF7">
    <property type="entry name" value="METHYLTHIORIBULOSE-1-PHOSPHATE DEHYDRATASE"/>
    <property type="match status" value="1"/>
</dbReference>
<dbReference type="InterPro" id="IPR017714">
    <property type="entry name" value="MethylthioRu-1-P_deHdtase_MtnB"/>
</dbReference>
<evidence type="ECO:0000256" key="2">
    <source>
        <dbReference type="ARBA" id="ARBA00022723"/>
    </source>
</evidence>
<evidence type="ECO:0000256" key="3">
    <source>
        <dbReference type="ARBA" id="ARBA00022833"/>
    </source>
</evidence>
<comment type="caution">
    <text evidence="8">The sequence shown here is derived from an EMBL/GenBank/DDBJ whole genome shotgun (WGS) entry which is preliminary data.</text>
</comment>
<evidence type="ECO:0000313" key="8">
    <source>
        <dbReference type="EMBL" id="KAB2934710.1"/>
    </source>
</evidence>
<dbReference type="AlphaFoldDB" id="A0A833H459"/>
<evidence type="ECO:0000256" key="5">
    <source>
        <dbReference type="ARBA" id="ARBA00023239"/>
    </source>
</evidence>
<dbReference type="GO" id="GO:0046872">
    <property type="term" value="F:metal ion binding"/>
    <property type="evidence" value="ECO:0007669"/>
    <property type="project" value="UniProtKB-UniRule"/>
</dbReference>
<proteinExistence type="predicted"/>
<dbReference type="PANTHER" id="PTHR10640">
    <property type="entry name" value="METHYLTHIORIBULOSE-1-PHOSPHATE DEHYDRATASE"/>
    <property type="match status" value="1"/>
</dbReference>
<evidence type="ECO:0000313" key="9">
    <source>
        <dbReference type="Proteomes" id="UP000460298"/>
    </source>
</evidence>
<dbReference type="GO" id="GO:0046570">
    <property type="term" value="F:methylthioribulose 1-phosphate dehydratase activity"/>
    <property type="evidence" value="ECO:0007669"/>
    <property type="project" value="UniProtKB-EC"/>
</dbReference>
<dbReference type="Gene3D" id="3.40.225.10">
    <property type="entry name" value="Class II aldolase/adducin N-terminal domain"/>
    <property type="match status" value="1"/>
</dbReference>
<dbReference type="FunFam" id="3.40.225.10:FF:000003">
    <property type="entry name" value="Methylthioribulose-1-phosphate dehydratase"/>
    <property type="match status" value="1"/>
</dbReference>
<protein>
    <recommendedName>
        <fullName evidence="6">Methylthioribulose 1-phosphate dehydratase</fullName>
        <ecNumber evidence="6">4.2.1.109</ecNumber>
    </recommendedName>
</protein>
<dbReference type="NCBIfam" id="TIGR03328">
    <property type="entry name" value="salvage_mtnB"/>
    <property type="match status" value="1"/>
</dbReference>
<keyword evidence="3" id="KW-0862">Zinc</keyword>
<evidence type="ECO:0000256" key="1">
    <source>
        <dbReference type="ARBA" id="ARBA00022605"/>
    </source>
</evidence>
<dbReference type="GO" id="GO:0005737">
    <property type="term" value="C:cytoplasm"/>
    <property type="evidence" value="ECO:0007669"/>
    <property type="project" value="UniProtKB-UniRule"/>
</dbReference>
<evidence type="ECO:0000259" key="7">
    <source>
        <dbReference type="SMART" id="SM01007"/>
    </source>
</evidence>
<organism evidence="8 9">
    <name type="scientific">Leptonema illini</name>
    <dbReference type="NCBI Taxonomy" id="183"/>
    <lineage>
        <taxon>Bacteria</taxon>
        <taxon>Pseudomonadati</taxon>
        <taxon>Spirochaetota</taxon>
        <taxon>Spirochaetia</taxon>
        <taxon>Leptospirales</taxon>
        <taxon>Leptospiraceae</taxon>
        <taxon>Leptonema</taxon>
    </lineage>
</organism>
<name>A0A833H459_9LEPT</name>
<evidence type="ECO:0000256" key="6">
    <source>
        <dbReference type="NCBIfam" id="TIGR03328"/>
    </source>
</evidence>
<dbReference type="EMBL" id="WBUI01000002">
    <property type="protein sequence ID" value="KAB2934710.1"/>
    <property type="molecule type" value="Genomic_DNA"/>
</dbReference>
<dbReference type="InterPro" id="IPR001303">
    <property type="entry name" value="Aldolase_II/adducin_N"/>
</dbReference>
<dbReference type="EC" id="4.2.1.109" evidence="6"/>
<dbReference type="SUPFAM" id="SSF53639">
    <property type="entry name" value="AraD/HMP-PK domain-like"/>
    <property type="match status" value="1"/>
</dbReference>
<dbReference type="Pfam" id="PF00596">
    <property type="entry name" value="Aldolase_II"/>
    <property type="match status" value="1"/>
</dbReference>
<dbReference type="GO" id="GO:0019509">
    <property type="term" value="P:L-methionine salvage from methylthioadenosine"/>
    <property type="evidence" value="ECO:0007669"/>
    <property type="project" value="UniProtKB-UniRule"/>
</dbReference>
<dbReference type="Proteomes" id="UP000460298">
    <property type="component" value="Unassembled WGS sequence"/>
</dbReference>
<dbReference type="SMART" id="SM01007">
    <property type="entry name" value="Aldolase_II"/>
    <property type="match status" value="1"/>
</dbReference>
<dbReference type="InterPro" id="IPR036409">
    <property type="entry name" value="Aldolase_II/adducin_N_sf"/>
</dbReference>
<sequence>MLATEKRTYPDEALLRDKIPALCRNFYQLGWVSGTGGGISVRRDDIVYMAPSGVQKEKITGEDLFILSRHGEILARPANEALKLTECAPLFSAAYELRDAGAVIHSHSSNVVLATFLAEVVDEGLSELRFTRLEMMKGIQGHGYFDTYVLPVIDNTARECDLTDSLRRAIERYPQSPAVAVRDHGIYVWGRNEDHAKTQAECIDYLCEIAWKRKSIGA</sequence>
<keyword evidence="2" id="KW-0479">Metal-binding</keyword>
<feature type="domain" description="Class II aldolase/adducin N-terminal" evidence="7">
    <location>
        <begin position="17"/>
        <end position="211"/>
    </location>
</feature>
<reference evidence="8 9" key="1">
    <citation type="submission" date="2019-10" db="EMBL/GenBank/DDBJ databases">
        <title>Extracellular Electron Transfer in a Candidatus Methanoperedens spp. Enrichment Culture.</title>
        <authorList>
            <person name="Berger S."/>
            <person name="Rangel Shaw D."/>
            <person name="Berben T."/>
            <person name="In 'T Zandt M."/>
            <person name="Frank J."/>
            <person name="Reimann J."/>
            <person name="Jetten M.S.M."/>
            <person name="Welte C.U."/>
        </authorList>
    </citation>
    <scope>NUCLEOTIDE SEQUENCE [LARGE SCALE GENOMIC DNA]</scope>
    <source>
        <strain evidence="8">SB12</strain>
    </source>
</reference>
<evidence type="ECO:0000256" key="4">
    <source>
        <dbReference type="ARBA" id="ARBA00023167"/>
    </source>
</evidence>